<dbReference type="Proteomes" id="UP001516400">
    <property type="component" value="Unassembled WGS sequence"/>
</dbReference>
<proteinExistence type="predicted"/>
<feature type="compositionally biased region" description="Basic and acidic residues" evidence="1">
    <location>
        <begin position="45"/>
        <end position="63"/>
    </location>
</feature>
<feature type="region of interest" description="Disordered" evidence="1">
    <location>
        <begin position="32"/>
        <end position="81"/>
    </location>
</feature>
<organism evidence="2 3">
    <name type="scientific">Cryptolaemus montrouzieri</name>
    <dbReference type="NCBI Taxonomy" id="559131"/>
    <lineage>
        <taxon>Eukaryota</taxon>
        <taxon>Metazoa</taxon>
        <taxon>Ecdysozoa</taxon>
        <taxon>Arthropoda</taxon>
        <taxon>Hexapoda</taxon>
        <taxon>Insecta</taxon>
        <taxon>Pterygota</taxon>
        <taxon>Neoptera</taxon>
        <taxon>Endopterygota</taxon>
        <taxon>Coleoptera</taxon>
        <taxon>Polyphaga</taxon>
        <taxon>Cucujiformia</taxon>
        <taxon>Coccinelloidea</taxon>
        <taxon>Coccinellidae</taxon>
        <taxon>Scymninae</taxon>
        <taxon>Scymnini</taxon>
        <taxon>Cryptolaemus</taxon>
    </lineage>
</organism>
<protein>
    <submittedName>
        <fullName evidence="2">Uncharacterized protein</fullName>
    </submittedName>
</protein>
<keyword evidence="3" id="KW-1185">Reference proteome</keyword>
<name>A0ABD2P4Y7_9CUCU</name>
<evidence type="ECO:0000313" key="3">
    <source>
        <dbReference type="Proteomes" id="UP001516400"/>
    </source>
</evidence>
<evidence type="ECO:0000256" key="1">
    <source>
        <dbReference type="SAM" id="MobiDB-lite"/>
    </source>
</evidence>
<dbReference type="AlphaFoldDB" id="A0ABD2P4Y7"/>
<reference evidence="2 3" key="1">
    <citation type="journal article" date="2021" name="BMC Biol.">
        <title>Horizontally acquired antibacterial genes associated with adaptive radiation of ladybird beetles.</title>
        <authorList>
            <person name="Li H.S."/>
            <person name="Tang X.F."/>
            <person name="Huang Y.H."/>
            <person name="Xu Z.Y."/>
            <person name="Chen M.L."/>
            <person name="Du X.Y."/>
            <person name="Qiu B.Y."/>
            <person name="Chen P.T."/>
            <person name="Zhang W."/>
            <person name="Slipinski A."/>
            <person name="Escalona H.E."/>
            <person name="Waterhouse R.M."/>
            <person name="Zwick A."/>
            <person name="Pang H."/>
        </authorList>
    </citation>
    <scope>NUCLEOTIDE SEQUENCE [LARGE SCALE GENOMIC DNA]</scope>
    <source>
        <strain evidence="2">SYSU2018</strain>
    </source>
</reference>
<feature type="compositionally biased region" description="Polar residues" evidence="1">
    <location>
        <begin position="32"/>
        <end position="44"/>
    </location>
</feature>
<accession>A0ABD2P4Y7</accession>
<sequence>MIDNKMFSFMKEFKLKKSLYSDVVGEGINVQDHVQNQYSMGTESSRPEDRSNIENERGEENSRGHGSQKKRSVTGTGQGDKISIRGVKLLGQMHVCKLDPNLTEDQIS</sequence>
<gene>
    <name evidence="2" type="ORF">HHI36_000167</name>
</gene>
<comment type="caution">
    <text evidence="2">The sequence shown here is derived from an EMBL/GenBank/DDBJ whole genome shotgun (WGS) entry which is preliminary data.</text>
</comment>
<evidence type="ECO:0000313" key="2">
    <source>
        <dbReference type="EMBL" id="KAL3285635.1"/>
    </source>
</evidence>
<dbReference type="EMBL" id="JABFTP020000185">
    <property type="protein sequence ID" value="KAL3285635.1"/>
    <property type="molecule type" value="Genomic_DNA"/>
</dbReference>